<dbReference type="EMBL" id="MU003505">
    <property type="protein sequence ID" value="KAF2471214.1"/>
    <property type="molecule type" value="Genomic_DNA"/>
</dbReference>
<keyword evidence="2" id="KW-1185">Reference proteome</keyword>
<accession>A0ACB6QVZ3</accession>
<evidence type="ECO:0000313" key="1">
    <source>
        <dbReference type="EMBL" id="KAF2471214.1"/>
    </source>
</evidence>
<protein>
    <submittedName>
        <fullName evidence="1">Uncharacterized protein</fullName>
    </submittedName>
</protein>
<reference evidence="1" key="1">
    <citation type="journal article" date="2020" name="Stud. Mycol.">
        <title>101 Dothideomycetes genomes: a test case for predicting lifestyles and emergence of pathogens.</title>
        <authorList>
            <person name="Haridas S."/>
            <person name="Albert R."/>
            <person name="Binder M."/>
            <person name="Bloem J."/>
            <person name="Labutti K."/>
            <person name="Salamov A."/>
            <person name="Andreopoulos B."/>
            <person name="Baker S."/>
            <person name="Barry K."/>
            <person name="Bills G."/>
            <person name="Bluhm B."/>
            <person name="Cannon C."/>
            <person name="Castanera R."/>
            <person name="Culley D."/>
            <person name="Daum C."/>
            <person name="Ezra D."/>
            <person name="Gonzalez J."/>
            <person name="Henrissat B."/>
            <person name="Kuo A."/>
            <person name="Liang C."/>
            <person name="Lipzen A."/>
            <person name="Lutzoni F."/>
            <person name="Magnuson J."/>
            <person name="Mondo S."/>
            <person name="Nolan M."/>
            <person name="Ohm R."/>
            <person name="Pangilinan J."/>
            <person name="Park H.-J."/>
            <person name="Ramirez L."/>
            <person name="Alfaro M."/>
            <person name="Sun H."/>
            <person name="Tritt A."/>
            <person name="Yoshinaga Y."/>
            <person name="Zwiers L.-H."/>
            <person name="Turgeon B."/>
            <person name="Goodwin S."/>
            <person name="Spatafora J."/>
            <person name="Crous P."/>
            <person name="Grigoriev I."/>
        </authorList>
    </citation>
    <scope>NUCLEOTIDE SEQUENCE</scope>
    <source>
        <strain evidence="1">ATCC 200398</strain>
    </source>
</reference>
<sequence>MNAAQLRADKGSADRKQQLEAGCACYWGLLLRMQRRADSGSRSNKRREPGMERAAVRGLEALRQDEDPRSRSSHVRHAAQGGPNEFQENVKGVSTPQCGNAADRHLQTSSQALETLPPPVGYNCADARSGVRPSQALLALGHIPTPPATATATATAICNLPTANVNAPSPVPALPRAPLFRLALPCFRLIWHAGRWLLHWSPRRGSSP</sequence>
<evidence type="ECO:0000313" key="2">
    <source>
        <dbReference type="Proteomes" id="UP000799755"/>
    </source>
</evidence>
<proteinExistence type="predicted"/>
<name>A0ACB6QVZ3_9PLEO</name>
<organism evidence="1 2">
    <name type="scientific">Lindgomyces ingoldianus</name>
    <dbReference type="NCBI Taxonomy" id="673940"/>
    <lineage>
        <taxon>Eukaryota</taxon>
        <taxon>Fungi</taxon>
        <taxon>Dikarya</taxon>
        <taxon>Ascomycota</taxon>
        <taxon>Pezizomycotina</taxon>
        <taxon>Dothideomycetes</taxon>
        <taxon>Pleosporomycetidae</taxon>
        <taxon>Pleosporales</taxon>
        <taxon>Lindgomycetaceae</taxon>
        <taxon>Lindgomyces</taxon>
    </lineage>
</organism>
<gene>
    <name evidence="1" type="ORF">BDR25DRAFT_393399</name>
</gene>
<dbReference type="Proteomes" id="UP000799755">
    <property type="component" value="Unassembled WGS sequence"/>
</dbReference>
<comment type="caution">
    <text evidence="1">The sequence shown here is derived from an EMBL/GenBank/DDBJ whole genome shotgun (WGS) entry which is preliminary data.</text>
</comment>